<feature type="domain" description="HD-GYP" evidence="1">
    <location>
        <begin position="20"/>
        <end position="208"/>
    </location>
</feature>
<reference evidence="2 3" key="1">
    <citation type="journal article" date="2019" name="Nat. Microbiol.">
        <title>Mediterranean grassland soil C-N compound turnover is dependent on rainfall and depth, and is mediated by genomically divergent microorganisms.</title>
        <authorList>
            <person name="Diamond S."/>
            <person name="Andeer P.F."/>
            <person name="Li Z."/>
            <person name="Crits-Christoph A."/>
            <person name="Burstein D."/>
            <person name="Anantharaman K."/>
            <person name="Lane K.R."/>
            <person name="Thomas B.C."/>
            <person name="Pan C."/>
            <person name="Northen T.R."/>
            <person name="Banfield J.F."/>
        </authorList>
    </citation>
    <scope>NUCLEOTIDE SEQUENCE [LARGE SCALE GENOMIC DNA]</scope>
    <source>
        <strain evidence="2">NP_7</strain>
    </source>
</reference>
<dbReference type="Pfam" id="PF13487">
    <property type="entry name" value="HD_5"/>
    <property type="match status" value="1"/>
</dbReference>
<evidence type="ECO:0000259" key="1">
    <source>
        <dbReference type="PROSITE" id="PS51832"/>
    </source>
</evidence>
<sequence length="208" mass="23603">MPLPFLHQRRPAQPRSRGLGQVLHWLRNGGRPAAFDITDEEVNGTTRQLVELTVQVAREMRMRESEIKHARLGVFLHDIGMSGIPDDVLFKAGSLNKRERRIVSEHPNYAHELLSSVPALASALDIPYCHHEKWDGTGYPQGLKHAEIPLAARIFAVVDVWVALRSDRPYRPAWTEEDAHVYILQRSGRDFDPAVVEAFLRVQPVPDV</sequence>
<dbReference type="CDD" id="cd00077">
    <property type="entry name" value="HDc"/>
    <property type="match status" value="1"/>
</dbReference>
<dbReference type="PANTHER" id="PTHR45228">
    <property type="entry name" value="CYCLIC DI-GMP PHOSPHODIESTERASE TM_0186-RELATED"/>
    <property type="match status" value="1"/>
</dbReference>
<gene>
    <name evidence="2" type="ORF">E6H04_12885</name>
</gene>
<comment type="caution">
    <text evidence="2">The sequence shown here is derived from an EMBL/GenBank/DDBJ whole genome shotgun (WGS) entry which is preliminary data.</text>
</comment>
<dbReference type="InterPro" id="IPR037522">
    <property type="entry name" value="HD_GYP_dom"/>
</dbReference>
<dbReference type="AlphaFoldDB" id="A0A537J3Q5"/>
<accession>A0A537J3Q5</accession>
<name>A0A537J3Q5_9BACT</name>
<dbReference type="PROSITE" id="PS51832">
    <property type="entry name" value="HD_GYP"/>
    <property type="match status" value="1"/>
</dbReference>
<dbReference type="Proteomes" id="UP000320048">
    <property type="component" value="Unassembled WGS sequence"/>
</dbReference>
<dbReference type="PANTHER" id="PTHR45228:SF1">
    <property type="entry name" value="CYCLIC DI-GMP PHOSPHODIESTERASE TM_0186"/>
    <property type="match status" value="1"/>
</dbReference>
<proteinExistence type="predicted"/>
<protein>
    <submittedName>
        <fullName evidence="2">HD domain-containing protein</fullName>
    </submittedName>
</protein>
<dbReference type="Gene3D" id="1.10.3210.10">
    <property type="entry name" value="Hypothetical protein af1432"/>
    <property type="match status" value="1"/>
</dbReference>
<dbReference type="InterPro" id="IPR003607">
    <property type="entry name" value="HD/PDEase_dom"/>
</dbReference>
<dbReference type="SUPFAM" id="SSF109604">
    <property type="entry name" value="HD-domain/PDEase-like"/>
    <property type="match status" value="1"/>
</dbReference>
<dbReference type="InterPro" id="IPR052020">
    <property type="entry name" value="Cyclic_di-GMP/3'3'-cGAMP_PDE"/>
</dbReference>
<dbReference type="EMBL" id="VBAO01000397">
    <property type="protein sequence ID" value="TMI78168.1"/>
    <property type="molecule type" value="Genomic_DNA"/>
</dbReference>
<evidence type="ECO:0000313" key="2">
    <source>
        <dbReference type="EMBL" id="TMI78168.1"/>
    </source>
</evidence>
<evidence type="ECO:0000313" key="3">
    <source>
        <dbReference type="Proteomes" id="UP000320048"/>
    </source>
</evidence>
<organism evidence="2 3">
    <name type="scientific">Candidatus Segetimicrobium genomatis</name>
    <dbReference type="NCBI Taxonomy" id="2569760"/>
    <lineage>
        <taxon>Bacteria</taxon>
        <taxon>Bacillati</taxon>
        <taxon>Candidatus Sysuimicrobiota</taxon>
        <taxon>Candidatus Sysuimicrobiia</taxon>
        <taxon>Candidatus Sysuimicrobiales</taxon>
        <taxon>Candidatus Segetimicrobiaceae</taxon>
        <taxon>Candidatus Segetimicrobium</taxon>
    </lineage>
</organism>